<dbReference type="Pfam" id="PF23915">
    <property type="entry name" value="SusG_C"/>
    <property type="match status" value="1"/>
</dbReference>
<protein>
    <recommendedName>
        <fullName evidence="4">Alpha,alpha-phosphotrehalase</fullName>
        <ecNumber evidence="4">3.2.1.93</ecNumber>
    </recommendedName>
</protein>
<dbReference type="SMART" id="SM00642">
    <property type="entry name" value="Aamy"/>
    <property type="match status" value="1"/>
</dbReference>
<evidence type="ECO:0000313" key="7">
    <source>
        <dbReference type="Proteomes" id="UP001230220"/>
    </source>
</evidence>
<dbReference type="InterPro" id="IPR012769">
    <property type="entry name" value="Trehalose_TreC"/>
</dbReference>
<dbReference type="GO" id="GO:0008788">
    <property type="term" value="F:alpha,alpha-phosphotrehalase activity"/>
    <property type="evidence" value="ECO:0007669"/>
    <property type="project" value="UniProtKB-EC"/>
</dbReference>
<keyword evidence="2 6" id="KW-0378">Hydrolase</keyword>
<dbReference type="PANTHER" id="PTHR10357:SF217">
    <property type="entry name" value="TREHALOSE-6-PHOSPHATE HYDROLASE"/>
    <property type="match status" value="1"/>
</dbReference>
<comment type="caution">
    <text evidence="6">The sequence shown here is derived from an EMBL/GenBank/DDBJ whole genome shotgun (WGS) entry which is preliminary data.</text>
</comment>
<accession>A0ABU0E211</accession>
<dbReference type="RefSeq" id="WP_307407042.1">
    <property type="nucleotide sequence ID" value="NZ_JAUSUR010000002.1"/>
</dbReference>
<evidence type="ECO:0000256" key="1">
    <source>
        <dbReference type="ARBA" id="ARBA00008061"/>
    </source>
</evidence>
<evidence type="ECO:0000259" key="5">
    <source>
        <dbReference type="SMART" id="SM00642"/>
    </source>
</evidence>
<feature type="domain" description="Glycosyl hydrolase family 13 catalytic" evidence="5">
    <location>
        <begin position="10"/>
        <end position="412"/>
    </location>
</feature>
<dbReference type="CDD" id="cd11333">
    <property type="entry name" value="AmyAc_SI_OligoGlu_DGase"/>
    <property type="match status" value="1"/>
</dbReference>
<proteinExistence type="inferred from homology"/>
<dbReference type="SUPFAM" id="SSF51011">
    <property type="entry name" value="Glycosyl hydrolase domain"/>
    <property type="match status" value="1"/>
</dbReference>
<dbReference type="Gene3D" id="3.20.20.80">
    <property type="entry name" value="Glycosidases"/>
    <property type="match status" value="1"/>
</dbReference>
<dbReference type="InterPro" id="IPR056300">
    <property type="entry name" value="SusG-like_C"/>
</dbReference>
<dbReference type="InterPro" id="IPR013780">
    <property type="entry name" value="Glyco_hydro_b"/>
</dbReference>
<dbReference type="Gene3D" id="3.90.400.10">
    <property type="entry name" value="Oligo-1,6-glucosidase, Domain 2"/>
    <property type="match status" value="1"/>
</dbReference>
<name>A0ABU0E211_9FIRM</name>
<dbReference type="InterPro" id="IPR045857">
    <property type="entry name" value="O16G_dom_2"/>
</dbReference>
<evidence type="ECO:0000256" key="3">
    <source>
        <dbReference type="ARBA" id="ARBA00023295"/>
    </source>
</evidence>
<evidence type="ECO:0000256" key="4">
    <source>
        <dbReference type="NCBIfam" id="TIGR02403"/>
    </source>
</evidence>
<gene>
    <name evidence="6" type="ORF">J2S15_001585</name>
</gene>
<dbReference type="InterPro" id="IPR017853">
    <property type="entry name" value="GH"/>
</dbReference>
<sequence length="543" mass="65047">MHFKDKVIYQIYPKSFYDGDHDGKGDFQGVIQKLDYLEYLGIDYIWFNACFLSPQNDNGYDVEDYYKIDPQYGSMQDFEELCSEAKKRNIYIMLDMVFNHTSTRHEWFQKALKGEEKYKNYYIFRKGKANGKSPTNWQSKFGGNAWEYVETFDEYYLHLYDRTQADLNWDNPEVREEMVNVVDFWMNKGVKGFRFDVVNLISKPDTFEDDFEGDGRRFYTDGPHVHEYLRELNLNSFGKDKSCITVGEMSSTSLENCVKYAGEDSNELNMVFNFHHLKVDYRNKDKWSLKPFDFMELKNLFNTWQIGMQENKAWNALFWCNHDQPRVVSRFGNDKNYHEQSAKMLASTIHLMRGVPYIYQGEEIGMTNAYFSDIKKYRDVESLNYYKILKEKGYNEKEVFEILEERSRDNSRTPMQWDDSDYAGFSDVTPWIDVIDNYQSINVKNSMNDKDSILHYYKKLIELRKQYKIIQEGLFVPLLESDSEVFAYKRMYEDEELIVLNNFYDKEVTIDMNLQEYVLLISNYKEDKRKILRPYETVAYYKK</sequence>
<dbReference type="Gene3D" id="2.60.40.1180">
    <property type="entry name" value="Golgi alpha-mannosidase II"/>
    <property type="match status" value="1"/>
</dbReference>
<dbReference type="Proteomes" id="UP001230220">
    <property type="component" value="Unassembled WGS sequence"/>
</dbReference>
<evidence type="ECO:0000313" key="6">
    <source>
        <dbReference type="EMBL" id="MDQ0360840.1"/>
    </source>
</evidence>
<dbReference type="Pfam" id="PF00128">
    <property type="entry name" value="Alpha-amylase"/>
    <property type="match status" value="1"/>
</dbReference>
<comment type="similarity">
    <text evidence="1">Belongs to the glycosyl hydrolase 13 family.</text>
</comment>
<keyword evidence="3 6" id="KW-0326">Glycosidase</keyword>
<dbReference type="NCBIfam" id="TIGR02403">
    <property type="entry name" value="trehalose_treC"/>
    <property type="match status" value="1"/>
</dbReference>
<organism evidence="6 7">
    <name type="scientific">Breznakia pachnodae</name>
    <dbReference type="NCBI Taxonomy" id="265178"/>
    <lineage>
        <taxon>Bacteria</taxon>
        <taxon>Bacillati</taxon>
        <taxon>Bacillota</taxon>
        <taxon>Erysipelotrichia</taxon>
        <taxon>Erysipelotrichales</taxon>
        <taxon>Erysipelotrichaceae</taxon>
        <taxon>Breznakia</taxon>
    </lineage>
</organism>
<keyword evidence="7" id="KW-1185">Reference proteome</keyword>
<dbReference type="PANTHER" id="PTHR10357">
    <property type="entry name" value="ALPHA-AMYLASE FAMILY MEMBER"/>
    <property type="match status" value="1"/>
</dbReference>
<dbReference type="InterPro" id="IPR006047">
    <property type="entry name" value="GH13_cat_dom"/>
</dbReference>
<dbReference type="EMBL" id="JAUSUR010000002">
    <property type="protein sequence ID" value="MDQ0360840.1"/>
    <property type="molecule type" value="Genomic_DNA"/>
</dbReference>
<dbReference type="SUPFAM" id="SSF51445">
    <property type="entry name" value="(Trans)glycosidases"/>
    <property type="match status" value="1"/>
</dbReference>
<dbReference type="NCBIfam" id="NF008183">
    <property type="entry name" value="PRK10933.1"/>
    <property type="match status" value="1"/>
</dbReference>
<reference evidence="6 7" key="1">
    <citation type="submission" date="2023-07" db="EMBL/GenBank/DDBJ databases">
        <title>Genomic Encyclopedia of Type Strains, Phase IV (KMG-IV): sequencing the most valuable type-strain genomes for metagenomic binning, comparative biology and taxonomic classification.</title>
        <authorList>
            <person name="Goeker M."/>
        </authorList>
    </citation>
    <scope>NUCLEOTIDE SEQUENCE [LARGE SCALE GENOMIC DNA]</scope>
    <source>
        <strain evidence="6 7">DSM 16784</strain>
    </source>
</reference>
<evidence type="ECO:0000256" key="2">
    <source>
        <dbReference type="ARBA" id="ARBA00022801"/>
    </source>
</evidence>
<dbReference type="EC" id="3.2.1.93" evidence="4"/>